<reference evidence="1 2" key="1">
    <citation type="journal article" date="2023" name="J. Hered.">
        <title>Chromosome-level genome of the wood stork (Mycteria americana) provides insight into avian chromosome evolution.</title>
        <authorList>
            <person name="Flamio R. Jr."/>
            <person name="Ramstad K.M."/>
        </authorList>
    </citation>
    <scope>NUCLEOTIDE SEQUENCE [LARGE SCALE GENOMIC DNA]</scope>
    <source>
        <strain evidence="1">JAX WOST 10</strain>
    </source>
</reference>
<dbReference type="Proteomes" id="UP001333110">
    <property type="component" value="Unassembled WGS sequence"/>
</dbReference>
<gene>
    <name evidence="1" type="ORF">QYF61_012016</name>
</gene>
<organism evidence="1 2">
    <name type="scientific">Mycteria americana</name>
    <name type="common">Wood stork</name>
    <dbReference type="NCBI Taxonomy" id="33587"/>
    <lineage>
        <taxon>Eukaryota</taxon>
        <taxon>Metazoa</taxon>
        <taxon>Chordata</taxon>
        <taxon>Craniata</taxon>
        <taxon>Vertebrata</taxon>
        <taxon>Euteleostomi</taxon>
        <taxon>Archelosauria</taxon>
        <taxon>Archosauria</taxon>
        <taxon>Dinosauria</taxon>
        <taxon>Saurischia</taxon>
        <taxon>Theropoda</taxon>
        <taxon>Coelurosauria</taxon>
        <taxon>Aves</taxon>
        <taxon>Neognathae</taxon>
        <taxon>Neoaves</taxon>
        <taxon>Aequornithes</taxon>
        <taxon>Ciconiiformes</taxon>
        <taxon>Ciconiidae</taxon>
        <taxon>Mycteria</taxon>
    </lineage>
</organism>
<evidence type="ECO:0008006" key="3">
    <source>
        <dbReference type="Google" id="ProtNLM"/>
    </source>
</evidence>
<name>A0AAN7NZ09_MYCAM</name>
<sequence length="139" mass="14883">MWLMGTSKFKGRCKVLHLGKNNPTDQYMLGTDELESSFSERILVDNKLNMSQQSTPVAKAANSLLSCFRLRCQQVWGGDLSLCSALCETSGVLGPVLGSPAIRDTHTGASPAKGQSRARCAEAHTALAVCARGARASQR</sequence>
<comment type="caution">
    <text evidence="1">The sequence shown here is derived from an EMBL/GenBank/DDBJ whole genome shotgun (WGS) entry which is preliminary data.</text>
</comment>
<accession>A0AAN7NZ09</accession>
<dbReference type="EMBL" id="JAUNZN010000003">
    <property type="protein sequence ID" value="KAK4824200.1"/>
    <property type="molecule type" value="Genomic_DNA"/>
</dbReference>
<evidence type="ECO:0000313" key="1">
    <source>
        <dbReference type="EMBL" id="KAK4824200.1"/>
    </source>
</evidence>
<proteinExistence type="predicted"/>
<protein>
    <recommendedName>
        <fullName evidence="3">Rna-directed dna polymerase from mobile element jockey-like</fullName>
    </recommendedName>
</protein>
<evidence type="ECO:0000313" key="2">
    <source>
        <dbReference type="Proteomes" id="UP001333110"/>
    </source>
</evidence>
<dbReference type="AlphaFoldDB" id="A0AAN7NZ09"/>
<keyword evidence="2" id="KW-1185">Reference proteome</keyword>